<dbReference type="Proteomes" id="UP000018426">
    <property type="component" value="Unassembled WGS sequence"/>
</dbReference>
<evidence type="ECO:0000313" key="3">
    <source>
        <dbReference type="EMBL" id="ENU34545.1"/>
    </source>
</evidence>
<accession>N8Q7S1</accession>
<dbReference type="RefSeq" id="WP_004676616.1">
    <property type="nucleotide sequence ID" value="NZ_KB849224.1"/>
</dbReference>
<feature type="coiled-coil region" evidence="1">
    <location>
        <begin position="136"/>
        <end position="163"/>
    </location>
</feature>
<evidence type="ECO:0008006" key="5">
    <source>
        <dbReference type="Google" id="ProtNLM"/>
    </source>
</evidence>
<evidence type="ECO:0000256" key="1">
    <source>
        <dbReference type="SAM" id="Coils"/>
    </source>
</evidence>
<sequence length="488" mass="56253">MNIQGIQATYRRLYHESPVWKLLRAENAPHILAFIADLFVEETEVPYGRARSLLDEFIKYSREQGLWQTENNAAYYLNSWIKAGWLREMDDMLSKTDASETVLRFCRNLDERHSSTTASHLRIVQDAVRDFVVAISDSIDDRVNLLEQKKAQIQQEIDDLHAGVVTQLNETEQRERIREIYQLASILTGDFRRVEDEIRQLDKELRIDMIEGNASRGEVLLALMQKEQLLAKSDAGSAFDGFCQLLQDQDRSTEFREQLRSILNHPVAQQLSEAQKKYLGQLMRELARESGRVFQVRRRTEEGLRAYIESGAALENRMIERLLSQLEKQAVNLTLEQQCDLKTEMQVDLAVGSVQISSPENFALKSPNEHMDTRGVQQQQNRKEPSNQMLHYLDSVQVREVAEKARHTLLKKGVMSIAHLTQEHPLQAGLEELVAYLRIAKAIKAPQLTEQNEQIQFQDQHGVNLQARIPTYYLSAELFPENLDELAL</sequence>
<organism evidence="3 4">
    <name type="scientific">Acinetobacter parvus NIPH 1103</name>
    <dbReference type="NCBI Taxonomy" id="1217671"/>
    <lineage>
        <taxon>Bacteria</taxon>
        <taxon>Pseudomonadati</taxon>
        <taxon>Pseudomonadota</taxon>
        <taxon>Gammaproteobacteria</taxon>
        <taxon>Moraxellales</taxon>
        <taxon>Moraxellaceae</taxon>
        <taxon>Acinetobacter</taxon>
    </lineage>
</organism>
<dbReference type="STRING" id="134533.GCA_001485085_01908"/>
<dbReference type="EMBL" id="APOL01000011">
    <property type="protein sequence ID" value="ENU34545.1"/>
    <property type="molecule type" value="Genomic_DNA"/>
</dbReference>
<comment type="caution">
    <text evidence="3">The sequence shown here is derived from an EMBL/GenBank/DDBJ whole genome shotgun (WGS) entry which is preliminary data.</text>
</comment>
<dbReference type="InterPro" id="IPR021804">
    <property type="entry name" value="DUF3375"/>
</dbReference>
<gene>
    <name evidence="3" type="ORF">F989_00313</name>
</gene>
<dbReference type="PATRIC" id="fig|1217671.3.peg.300"/>
<dbReference type="Pfam" id="PF11855">
    <property type="entry name" value="DUF3375"/>
    <property type="match status" value="1"/>
</dbReference>
<keyword evidence="1" id="KW-0175">Coiled coil</keyword>
<reference evidence="3 4" key="1">
    <citation type="submission" date="2013-02" db="EMBL/GenBank/DDBJ databases">
        <title>The Genome Sequence of Acinetobacter parvus NIPH 1103.</title>
        <authorList>
            <consortium name="The Broad Institute Genome Sequencing Platform"/>
            <consortium name="The Broad Institute Genome Sequencing Center for Infectious Disease"/>
            <person name="Cerqueira G."/>
            <person name="Feldgarden M."/>
            <person name="Courvalin P."/>
            <person name="Perichon B."/>
            <person name="Grillot-Courvalin C."/>
            <person name="Clermont D."/>
            <person name="Rocha E."/>
            <person name="Yoon E.-J."/>
            <person name="Nemec A."/>
            <person name="Walker B."/>
            <person name="Young S.K."/>
            <person name="Zeng Q."/>
            <person name="Gargeya S."/>
            <person name="Fitzgerald M."/>
            <person name="Haas B."/>
            <person name="Abouelleil A."/>
            <person name="Alvarado L."/>
            <person name="Arachchi H.M."/>
            <person name="Berlin A.M."/>
            <person name="Chapman S.B."/>
            <person name="Dewar J."/>
            <person name="Goldberg J."/>
            <person name="Griggs A."/>
            <person name="Gujja S."/>
            <person name="Hansen M."/>
            <person name="Howarth C."/>
            <person name="Imamovic A."/>
            <person name="Larimer J."/>
            <person name="McCowan C."/>
            <person name="Murphy C."/>
            <person name="Neiman D."/>
            <person name="Pearson M."/>
            <person name="Priest M."/>
            <person name="Roberts A."/>
            <person name="Saif S."/>
            <person name="Shea T."/>
            <person name="Sisk P."/>
            <person name="Sykes S."/>
            <person name="Wortman J."/>
            <person name="Nusbaum C."/>
            <person name="Birren B."/>
        </authorList>
    </citation>
    <scope>NUCLEOTIDE SEQUENCE [LARGE SCALE GENOMIC DNA]</scope>
    <source>
        <strain evidence="3 4">NIPH 1103</strain>
    </source>
</reference>
<proteinExistence type="predicted"/>
<evidence type="ECO:0000313" key="4">
    <source>
        <dbReference type="Proteomes" id="UP000018426"/>
    </source>
</evidence>
<protein>
    <recommendedName>
        <fullName evidence="5">DUF3375 domain-containing protein</fullName>
    </recommendedName>
</protein>
<dbReference type="HOGENOM" id="CLU_031117_1_0_6"/>
<evidence type="ECO:0000256" key="2">
    <source>
        <dbReference type="SAM" id="MobiDB-lite"/>
    </source>
</evidence>
<feature type="region of interest" description="Disordered" evidence="2">
    <location>
        <begin position="363"/>
        <end position="385"/>
    </location>
</feature>
<dbReference type="AlphaFoldDB" id="N8Q7S1"/>
<name>N8Q7S1_9GAMM</name>